<dbReference type="RefSeq" id="WP_055342433.1">
    <property type="nucleotide sequence ID" value="NZ_CDNI01000003.1"/>
</dbReference>
<accession>A0A0C7G9C8</accession>
<organism evidence="2 3">
    <name type="scientific">Paraclostridium sordellii</name>
    <name type="common">Clostridium sordellii</name>
    <dbReference type="NCBI Taxonomy" id="1505"/>
    <lineage>
        <taxon>Bacteria</taxon>
        <taxon>Bacillati</taxon>
        <taxon>Bacillota</taxon>
        <taxon>Clostridia</taxon>
        <taxon>Peptostreptococcales</taxon>
        <taxon>Peptostreptococcaceae</taxon>
        <taxon>Paraclostridium</taxon>
    </lineage>
</organism>
<reference evidence="2 3" key="1">
    <citation type="submission" date="2015-01" db="EMBL/GenBank/DDBJ databases">
        <authorList>
            <person name="Aslett A.Martin."/>
            <person name="De Silva Nishadi"/>
        </authorList>
    </citation>
    <scope>NUCLEOTIDE SEQUENCE [LARGE SCALE GENOMIC DNA]</scope>
    <source>
        <strain evidence="2 3">R28058</strain>
    </source>
</reference>
<keyword evidence="1" id="KW-0472">Membrane</keyword>
<keyword evidence="1" id="KW-1133">Transmembrane helix</keyword>
<sequence>MNNTEDLKPKSIASNVVFIILFSIFFVQNAYDVYLNHMEINITMGIAILDLALIVLNVKDLTNKKKHNRELEQFNH</sequence>
<feature type="transmembrane region" description="Helical" evidence="1">
    <location>
        <begin position="40"/>
        <end position="58"/>
    </location>
</feature>
<evidence type="ECO:0000256" key="1">
    <source>
        <dbReference type="SAM" id="Phobius"/>
    </source>
</evidence>
<dbReference type="AlphaFoldDB" id="A0A0C7G9C8"/>
<protein>
    <submittedName>
        <fullName evidence="2">Uncharacterized protein</fullName>
    </submittedName>
</protein>
<name>A0A0C7G9C8_PARSO</name>
<gene>
    <name evidence="2" type="ORF">R28058_22241</name>
</gene>
<dbReference type="Proteomes" id="UP000049127">
    <property type="component" value="Unassembled WGS sequence"/>
</dbReference>
<proteinExistence type="predicted"/>
<evidence type="ECO:0000313" key="2">
    <source>
        <dbReference type="EMBL" id="CEQ04491.1"/>
    </source>
</evidence>
<feature type="transmembrane region" description="Helical" evidence="1">
    <location>
        <begin position="12"/>
        <end position="28"/>
    </location>
</feature>
<evidence type="ECO:0000313" key="3">
    <source>
        <dbReference type="Proteomes" id="UP000049127"/>
    </source>
</evidence>
<dbReference type="EMBL" id="CEKZ01000003">
    <property type="protein sequence ID" value="CEQ04491.1"/>
    <property type="molecule type" value="Genomic_DNA"/>
</dbReference>
<keyword evidence="1" id="KW-0812">Transmembrane</keyword>